<feature type="transmembrane region" description="Helical" evidence="1">
    <location>
        <begin position="156"/>
        <end position="176"/>
    </location>
</feature>
<dbReference type="Proteomes" id="UP000536835">
    <property type="component" value="Unassembled WGS sequence"/>
</dbReference>
<organism evidence="3 4">
    <name type="scientific">Parvularcula mediterranea</name>
    <dbReference type="NCBI Taxonomy" id="2732508"/>
    <lineage>
        <taxon>Bacteria</taxon>
        <taxon>Pseudomonadati</taxon>
        <taxon>Pseudomonadota</taxon>
        <taxon>Alphaproteobacteria</taxon>
        <taxon>Parvularculales</taxon>
        <taxon>Parvularculaceae</taxon>
        <taxon>Parvularcula</taxon>
    </lineage>
</organism>
<dbReference type="InterPro" id="IPR005804">
    <property type="entry name" value="FA_desaturase_dom"/>
</dbReference>
<proteinExistence type="predicted"/>
<dbReference type="GO" id="GO:0006629">
    <property type="term" value="P:lipid metabolic process"/>
    <property type="evidence" value="ECO:0007669"/>
    <property type="project" value="InterPro"/>
</dbReference>
<dbReference type="AlphaFoldDB" id="A0A7Y3W3X3"/>
<keyword evidence="1" id="KW-1133">Transmembrane helix</keyword>
<gene>
    <name evidence="3" type="ORF">HK107_02450</name>
</gene>
<evidence type="ECO:0000313" key="4">
    <source>
        <dbReference type="Proteomes" id="UP000536835"/>
    </source>
</evidence>
<keyword evidence="1" id="KW-0812">Transmembrane</keyword>
<evidence type="ECO:0000313" key="3">
    <source>
        <dbReference type="EMBL" id="NNU15185.1"/>
    </source>
</evidence>
<evidence type="ECO:0000256" key="1">
    <source>
        <dbReference type="SAM" id="Phobius"/>
    </source>
</evidence>
<keyword evidence="1" id="KW-0472">Membrane</keyword>
<reference evidence="3 4" key="1">
    <citation type="submission" date="2020-05" db="EMBL/GenBank/DDBJ databases">
        <title>Parvularcula mediterraneae sp. nov., isolated from polypropylene straw from shallow seawater of the seashore of Laganas in Zakynthos island, Greece.</title>
        <authorList>
            <person name="Szabo I."/>
            <person name="Al-Omari J."/>
            <person name="Rado J."/>
            <person name="Szerdahelyi G.S."/>
        </authorList>
    </citation>
    <scope>NUCLEOTIDE SEQUENCE [LARGE SCALE GENOMIC DNA]</scope>
    <source>
        <strain evidence="3 4">ZS-1/3</strain>
    </source>
</reference>
<dbReference type="EMBL" id="JABFCX010000002">
    <property type="protein sequence ID" value="NNU15185.1"/>
    <property type="molecule type" value="Genomic_DNA"/>
</dbReference>
<dbReference type="Pfam" id="PF00487">
    <property type="entry name" value="FA_desaturase"/>
    <property type="match status" value="2"/>
</dbReference>
<feature type="domain" description="Fatty acid desaturase" evidence="2">
    <location>
        <begin position="38"/>
        <end position="133"/>
    </location>
</feature>
<protein>
    <submittedName>
        <fullName evidence="3">Beta-carotene ketolase</fullName>
    </submittedName>
</protein>
<comment type="caution">
    <text evidence="3">The sequence shown here is derived from an EMBL/GenBank/DDBJ whole genome shotgun (WGS) entry which is preliminary data.</text>
</comment>
<feature type="transmembrane region" description="Helical" evidence="1">
    <location>
        <begin position="39"/>
        <end position="57"/>
    </location>
</feature>
<keyword evidence="4" id="KW-1185">Reference proteome</keyword>
<name>A0A7Y3W3X3_9PROT</name>
<feature type="domain" description="Fatty acid desaturase" evidence="2">
    <location>
        <begin position="137"/>
        <end position="234"/>
    </location>
</feature>
<evidence type="ECO:0000259" key="2">
    <source>
        <dbReference type="Pfam" id="PF00487"/>
    </source>
</evidence>
<accession>A0A7Y3W3X3</accession>
<feature type="transmembrane region" description="Helical" evidence="1">
    <location>
        <begin position="132"/>
        <end position="150"/>
    </location>
</feature>
<sequence>MQKRSVIGVGLAAALTLAWLFLHIYSVHFFEVTLASLPLVPVLMATLCWLSVGLFIISHDAIHGSLAPGHPRVNRVMGWIVTTFYAGFDFDRLTVNHNRHHDAPGTEHDPDFSVTHPKRFVPWFREFFLRHFGWRPLIFVNTVVAIYWLVLGAPMLNIVLFYGIPALGSAVQLFYFGTFRPHRHEGDSFADDHRTRSSGYGWLTSLLTCYHFGYHHEHHLHPEEPWWRLPARRKEAA</sequence>